<dbReference type="GO" id="GO:0004316">
    <property type="term" value="F:3-oxoacyl-[acyl-carrier-protein] reductase (NADPH) activity"/>
    <property type="evidence" value="ECO:0007669"/>
    <property type="project" value="UniProtKB-EC"/>
</dbReference>
<name>A0A9P8JP41_AURME</name>
<organism evidence="4 5">
    <name type="scientific">Aureobasidium melanogenum</name>
    <name type="common">Aureobasidium pullulans var. melanogenum</name>
    <dbReference type="NCBI Taxonomy" id="46634"/>
    <lineage>
        <taxon>Eukaryota</taxon>
        <taxon>Fungi</taxon>
        <taxon>Dikarya</taxon>
        <taxon>Ascomycota</taxon>
        <taxon>Pezizomycotina</taxon>
        <taxon>Dothideomycetes</taxon>
        <taxon>Dothideomycetidae</taxon>
        <taxon>Dothideales</taxon>
        <taxon>Saccotheciaceae</taxon>
        <taxon>Aureobasidium</taxon>
    </lineage>
</organism>
<proteinExistence type="inferred from homology"/>
<dbReference type="EC" id="1.1.1.100" evidence="2"/>
<dbReference type="EMBL" id="JAHFXS010002948">
    <property type="protein sequence ID" value="KAG9970178.1"/>
    <property type="molecule type" value="Genomic_DNA"/>
</dbReference>
<dbReference type="GO" id="GO:0019290">
    <property type="term" value="P:siderophore biosynthetic process"/>
    <property type="evidence" value="ECO:0007669"/>
    <property type="project" value="InterPro"/>
</dbReference>
<dbReference type="Gene3D" id="3.40.50.720">
    <property type="entry name" value="NAD(P)-binding Rossmann-like Domain"/>
    <property type="match status" value="1"/>
</dbReference>
<dbReference type="SUPFAM" id="SSF51735">
    <property type="entry name" value="NAD(P)-binding Rossmann-fold domains"/>
    <property type="match status" value="1"/>
</dbReference>
<dbReference type="GO" id="GO:0008667">
    <property type="term" value="F:2,3-dihydro-2,3-dihydroxybenzoate dehydrogenase activity"/>
    <property type="evidence" value="ECO:0007669"/>
    <property type="project" value="InterPro"/>
</dbReference>
<sequence>MAARLSTRAVRQTTTAARNPFALSQARTFASTLHREDKRTAIVTGASRGIGKAIALRLAQDGYDLCINDVEANKQGIDDVVNQVKAAGVNAVGAVGDVSDLSQVESVIQTSVKELGPLNTMIANAGIAQVKPLLDLTTEDFERMFRINVFGVQNCYSAAARQIISQGNATADAPCKMVAA</sequence>
<dbReference type="InterPro" id="IPR002347">
    <property type="entry name" value="SDR_fam"/>
</dbReference>
<reference evidence="4" key="2">
    <citation type="submission" date="2021-08" db="EMBL/GenBank/DDBJ databases">
        <authorList>
            <person name="Gostincar C."/>
            <person name="Sun X."/>
            <person name="Song Z."/>
            <person name="Gunde-Cimerman N."/>
        </authorList>
    </citation>
    <scope>NUCLEOTIDE SEQUENCE</scope>
    <source>
        <strain evidence="4">EXF-9298</strain>
    </source>
</reference>
<dbReference type="Proteomes" id="UP000729357">
    <property type="component" value="Unassembled WGS sequence"/>
</dbReference>
<evidence type="ECO:0000256" key="2">
    <source>
        <dbReference type="ARBA" id="ARBA00012948"/>
    </source>
</evidence>
<comment type="similarity">
    <text evidence="1">Belongs to the short-chain dehydrogenases/reductases (SDR) family.</text>
</comment>
<comment type="catalytic activity">
    <reaction evidence="3">
        <text>a (3R)-hydroxyacyl-[ACP] + NADP(+) = a 3-oxoacyl-[ACP] + NADPH + H(+)</text>
        <dbReference type="Rhea" id="RHEA:17397"/>
        <dbReference type="Rhea" id="RHEA-COMP:9916"/>
        <dbReference type="Rhea" id="RHEA-COMP:9945"/>
        <dbReference type="ChEBI" id="CHEBI:15378"/>
        <dbReference type="ChEBI" id="CHEBI:57783"/>
        <dbReference type="ChEBI" id="CHEBI:58349"/>
        <dbReference type="ChEBI" id="CHEBI:78776"/>
        <dbReference type="ChEBI" id="CHEBI:78827"/>
        <dbReference type="EC" id="1.1.1.100"/>
    </reaction>
</comment>
<gene>
    <name evidence="4" type="ORF">KCU98_g14653</name>
</gene>
<feature type="non-terminal residue" evidence="4">
    <location>
        <position position="180"/>
    </location>
</feature>
<evidence type="ECO:0000256" key="3">
    <source>
        <dbReference type="ARBA" id="ARBA00048508"/>
    </source>
</evidence>
<dbReference type="PANTHER" id="PTHR42879:SF2">
    <property type="entry name" value="3-OXOACYL-[ACYL-CARRIER-PROTEIN] REDUCTASE FABG"/>
    <property type="match status" value="1"/>
</dbReference>
<reference evidence="4" key="1">
    <citation type="journal article" date="2021" name="J Fungi (Basel)">
        <title>Virulence traits and population genomics of the black yeast Aureobasidium melanogenum.</title>
        <authorList>
            <person name="Cernosa A."/>
            <person name="Sun X."/>
            <person name="Gostincar C."/>
            <person name="Fang C."/>
            <person name="Gunde-Cimerman N."/>
            <person name="Song Z."/>
        </authorList>
    </citation>
    <scope>NUCLEOTIDE SEQUENCE</scope>
    <source>
        <strain evidence="4">EXF-9298</strain>
    </source>
</reference>
<protein>
    <recommendedName>
        <fullName evidence="2">3-oxoacyl-[acyl-carrier-protein] reductase</fullName>
        <ecNumber evidence="2">1.1.1.100</ecNumber>
    </recommendedName>
</protein>
<dbReference type="PRINTS" id="PR01397">
    <property type="entry name" value="DHBDHDRGNASE"/>
</dbReference>
<dbReference type="Pfam" id="PF00106">
    <property type="entry name" value="adh_short"/>
    <property type="match status" value="1"/>
</dbReference>
<evidence type="ECO:0000256" key="1">
    <source>
        <dbReference type="ARBA" id="ARBA00006484"/>
    </source>
</evidence>
<comment type="caution">
    <text evidence="4">The sequence shown here is derived from an EMBL/GenBank/DDBJ whole genome shotgun (WGS) entry which is preliminary data.</text>
</comment>
<dbReference type="InterPro" id="IPR050259">
    <property type="entry name" value="SDR"/>
</dbReference>
<dbReference type="AlphaFoldDB" id="A0A9P8JP41"/>
<evidence type="ECO:0000313" key="5">
    <source>
        <dbReference type="Proteomes" id="UP000729357"/>
    </source>
</evidence>
<dbReference type="InterPro" id="IPR036291">
    <property type="entry name" value="NAD(P)-bd_dom_sf"/>
</dbReference>
<accession>A0A9P8JP41</accession>
<dbReference type="PANTHER" id="PTHR42879">
    <property type="entry name" value="3-OXOACYL-(ACYL-CARRIER-PROTEIN) REDUCTASE"/>
    <property type="match status" value="1"/>
</dbReference>
<evidence type="ECO:0000313" key="4">
    <source>
        <dbReference type="EMBL" id="KAG9970178.1"/>
    </source>
</evidence>
<keyword evidence="5" id="KW-1185">Reference proteome</keyword>
<dbReference type="InterPro" id="IPR003560">
    <property type="entry name" value="DHB_DH"/>
</dbReference>